<dbReference type="EMBL" id="JAXBLV010000004">
    <property type="protein sequence ID" value="MDY3557894.1"/>
    <property type="molecule type" value="Genomic_DNA"/>
</dbReference>
<evidence type="ECO:0000313" key="5">
    <source>
        <dbReference type="Proteomes" id="UP001272242"/>
    </source>
</evidence>
<dbReference type="PROSITE" id="PS51371">
    <property type="entry name" value="CBS"/>
    <property type="match status" value="2"/>
</dbReference>
<keyword evidence="1 2" id="KW-0129">CBS domain</keyword>
<dbReference type="RefSeq" id="WP_320684894.1">
    <property type="nucleotide sequence ID" value="NZ_JAXBLV010000004.1"/>
</dbReference>
<protein>
    <submittedName>
        <fullName evidence="4">CBS domain-containing protein</fullName>
    </submittedName>
</protein>
<accession>A0ABU5EW97</accession>
<dbReference type="InterPro" id="IPR051257">
    <property type="entry name" value="Diverse_CBS-Domain"/>
</dbReference>
<comment type="caution">
    <text evidence="4">The sequence shown here is derived from an EMBL/GenBank/DDBJ whole genome shotgun (WGS) entry which is preliminary data.</text>
</comment>
<organism evidence="4 5">
    <name type="scientific">Gemmata algarum</name>
    <dbReference type="NCBI Taxonomy" id="2975278"/>
    <lineage>
        <taxon>Bacteria</taxon>
        <taxon>Pseudomonadati</taxon>
        <taxon>Planctomycetota</taxon>
        <taxon>Planctomycetia</taxon>
        <taxon>Gemmatales</taxon>
        <taxon>Gemmataceae</taxon>
        <taxon>Gemmata</taxon>
    </lineage>
</organism>
<keyword evidence="5" id="KW-1185">Reference proteome</keyword>
<dbReference type="PANTHER" id="PTHR43080:SF29">
    <property type="entry name" value="OS02G0818000 PROTEIN"/>
    <property type="match status" value="1"/>
</dbReference>
<dbReference type="InterPro" id="IPR000644">
    <property type="entry name" value="CBS_dom"/>
</dbReference>
<feature type="domain" description="CBS" evidence="3">
    <location>
        <begin position="82"/>
        <end position="133"/>
    </location>
</feature>
<dbReference type="SMART" id="SM00116">
    <property type="entry name" value="CBS"/>
    <property type="match status" value="2"/>
</dbReference>
<name>A0ABU5EW97_9BACT</name>
<evidence type="ECO:0000259" key="3">
    <source>
        <dbReference type="PROSITE" id="PS51371"/>
    </source>
</evidence>
<dbReference type="Gene3D" id="3.10.580.10">
    <property type="entry name" value="CBS-domain"/>
    <property type="match status" value="1"/>
</dbReference>
<dbReference type="CDD" id="cd02205">
    <property type="entry name" value="CBS_pair_SF"/>
    <property type="match status" value="1"/>
</dbReference>
<dbReference type="InterPro" id="IPR046342">
    <property type="entry name" value="CBS_dom_sf"/>
</dbReference>
<dbReference type="Pfam" id="PF00571">
    <property type="entry name" value="CBS"/>
    <property type="match status" value="2"/>
</dbReference>
<gene>
    <name evidence="4" type="ORF">R5W23_005743</name>
</gene>
<dbReference type="PANTHER" id="PTHR43080">
    <property type="entry name" value="CBS DOMAIN-CONTAINING PROTEIN CBSX3, MITOCHONDRIAL"/>
    <property type="match status" value="1"/>
</dbReference>
<proteinExistence type="predicted"/>
<evidence type="ECO:0000256" key="2">
    <source>
        <dbReference type="PROSITE-ProRule" id="PRU00703"/>
    </source>
</evidence>
<evidence type="ECO:0000256" key="1">
    <source>
        <dbReference type="ARBA" id="ARBA00023122"/>
    </source>
</evidence>
<feature type="domain" description="CBS" evidence="3">
    <location>
        <begin position="15"/>
        <end position="75"/>
    </location>
</feature>
<evidence type="ECO:0000313" key="4">
    <source>
        <dbReference type="EMBL" id="MDY3557894.1"/>
    </source>
</evidence>
<reference evidence="5" key="1">
    <citation type="journal article" date="2023" name="Mar. Drugs">
        <title>Gemmata algarum, a Novel Planctomycete Isolated from an Algal Mat, Displays Antimicrobial Activity.</title>
        <authorList>
            <person name="Kumar G."/>
            <person name="Kallscheuer N."/>
            <person name="Kashif M."/>
            <person name="Ahamad S."/>
            <person name="Jagadeeshwari U."/>
            <person name="Pannikurungottu S."/>
            <person name="Haufschild T."/>
            <person name="Kabuu M."/>
            <person name="Sasikala C."/>
            <person name="Jogler C."/>
            <person name="Ramana C."/>
        </authorList>
    </citation>
    <scope>NUCLEOTIDE SEQUENCE [LARGE SCALE GENOMIC DNA]</scope>
    <source>
        <strain evidence="5">JC673</strain>
    </source>
</reference>
<dbReference type="SUPFAM" id="SSF54631">
    <property type="entry name" value="CBS-domain pair"/>
    <property type="match status" value="1"/>
</dbReference>
<sequence>MPNLTLHANTAADLMTPGPVSLAASVTVAEAAAFLTERGFGAATVINAGGRPVGVVTKTDIVNHARHHGTSPADTTPVTQIMTPAVFTVRVEMSAASVIEQLLEVGVHHLFVIDPSGIVVGIISPIDVLRKLK</sequence>
<dbReference type="Proteomes" id="UP001272242">
    <property type="component" value="Unassembled WGS sequence"/>
</dbReference>